<evidence type="ECO:0000313" key="3">
    <source>
        <dbReference type="EMBL" id="QPJ62926.1"/>
    </source>
</evidence>
<proteinExistence type="predicted"/>
<dbReference type="Proteomes" id="UP000594688">
    <property type="component" value="Chromosome"/>
</dbReference>
<organism evidence="3 4">
    <name type="scientific">Candidatus Nitronauta litoralis</name>
    <dbReference type="NCBI Taxonomy" id="2705533"/>
    <lineage>
        <taxon>Bacteria</taxon>
        <taxon>Pseudomonadati</taxon>
        <taxon>Nitrospinota/Tectimicrobiota group</taxon>
        <taxon>Nitrospinota</taxon>
        <taxon>Nitrospinia</taxon>
        <taxon>Nitrospinales</taxon>
        <taxon>Nitrospinaceae</taxon>
        <taxon>Candidatus Nitronauta</taxon>
    </lineage>
</organism>
<feature type="region of interest" description="Disordered" evidence="1">
    <location>
        <begin position="246"/>
        <end position="265"/>
    </location>
</feature>
<sequence>MATHRLKNESGFTLLELILSLAIVAVIGALSVVSVRLAVSSQKAGGDKAEQYQRLRFIGEQLTEKIHSAHPFFLMGTDAPLFSRLNTDKIKGKRILAFDGEPDQVKFITTAGRLNDIDARTTEFHEVRFFKGKNPKTGETGVILVEKPLSFDTALQDTPESLEEATFITLAQNVDKLEFRYLKVKATKAASDQPGQKSVKYISEWVDTIKTEPIEFSGKSQQSLFKAQEGAEGRMSLPRAIEVSLKLENDSEDEEDEDESKALPKVVIPTHTGLVYERNLVPQAEQEG</sequence>
<dbReference type="EMBL" id="CP048685">
    <property type="protein sequence ID" value="QPJ62926.1"/>
    <property type="molecule type" value="Genomic_DNA"/>
</dbReference>
<reference evidence="3 4" key="1">
    <citation type="submission" date="2020-02" db="EMBL/GenBank/DDBJ databases">
        <title>Genomic and physiological characterization of two novel Nitrospinaceae genera.</title>
        <authorList>
            <person name="Mueller A.J."/>
            <person name="Jung M.-Y."/>
            <person name="Strachan C.R."/>
            <person name="Herbold C.W."/>
            <person name="Kirkegaard R.H."/>
            <person name="Daims H."/>
        </authorList>
    </citation>
    <scope>NUCLEOTIDE SEQUENCE [LARGE SCALE GENOMIC DNA]</scope>
    <source>
        <strain evidence="3">EB</strain>
    </source>
</reference>
<accession>A0A7T0G1J8</accession>
<keyword evidence="2" id="KW-0472">Membrane</keyword>
<dbReference type="Pfam" id="PF07963">
    <property type="entry name" value="N_methyl"/>
    <property type="match status" value="1"/>
</dbReference>
<dbReference type="KEGG" id="nli:G3M70_14005"/>
<dbReference type="AlphaFoldDB" id="A0A7T0G1J8"/>
<feature type="compositionally biased region" description="Acidic residues" evidence="1">
    <location>
        <begin position="250"/>
        <end position="259"/>
    </location>
</feature>
<keyword evidence="2" id="KW-0812">Transmembrane</keyword>
<dbReference type="NCBIfam" id="TIGR02532">
    <property type="entry name" value="IV_pilin_GFxxxE"/>
    <property type="match status" value="1"/>
</dbReference>
<evidence type="ECO:0000256" key="2">
    <source>
        <dbReference type="SAM" id="Phobius"/>
    </source>
</evidence>
<name>A0A7T0G1J8_9BACT</name>
<evidence type="ECO:0000313" key="4">
    <source>
        <dbReference type="Proteomes" id="UP000594688"/>
    </source>
</evidence>
<dbReference type="PROSITE" id="PS00409">
    <property type="entry name" value="PROKAR_NTER_METHYL"/>
    <property type="match status" value="1"/>
</dbReference>
<evidence type="ECO:0000256" key="1">
    <source>
        <dbReference type="SAM" id="MobiDB-lite"/>
    </source>
</evidence>
<protein>
    <submittedName>
        <fullName evidence="3">Type II secretion system protein</fullName>
    </submittedName>
</protein>
<keyword evidence="2" id="KW-1133">Transmembrane helix</keyword>
<dbReference type="InterPro" id="IPR012902">
    <property type="entry name" value="N_methyl_site"/>
</dbReference>
<gene>
    <name evidence="3" type="ORF">G3M70_14005</name>
</gene>
<feature type="transmembrane region" description="Helical" evidence="2">
    <location>
        <begin position="12"/>
        <end position="33"/>
    </location>
</feature>